<accession>A0A4Q1KEP2</accession>
<proteinExistence type="inferred from homology"/>
<comment type="catalytic activity">
    <reaction evidence="4">
        <text>a monoamide of a dicarboxylate + H2O = a dicarboxylate + NH4(+)</text>
        <dbReference type="Rhea" id="RHEA:11716"/>
        <dbReference type="ChEBI" id="CHEBI:15377"/>
        <dbReference type="ChEBI" id="CHEBI:28938"/>
        <dbReference type="ChEBI" id="CHEBI:28965"/>
        <dbReference type="ChEBI" id="CHEBI:77450"/>
        <dbReference type="EC" id="3.5.1.3"/>
    </reaction>
</comment>
<evidence type="ECO:0000256" key="2">
    <source>
        <dbReference type="ARBA" id="ARBA00022801"/>
    </source>
</evidence>
<dbReference type="InterPro" id="IPR052737">
    <property type="entry name" value="Omega-amidase_YafV"/>
</dbReference>
<dbReference type="PANTHER" id="PTHR47799">
    <property type="entry name" value="OMEGA-AMIDASE YAFV"/>
    <property type="match status" value="1"/>
</dbReference>
<sequence>MKIAIVQTSLVWENPSDNRTLLEEKLSAISPNTDLIVLPEMFTTGFTMQPQHCAETMEGSTVEWMQRWAQKCEAAVVGSVVIKENGNYYNRLLFVHPEGKIEVYDKRHRFTLAGEDQVYTAGKKRLIVDYRGWKICPLICYDLRFPVFSRNTENYDISLYVANWPAPRIQAWDVLLRARAVENMCYTIGVNRVGTDGNNHPYVGHSQAIDCFGNYLLAPQTAEAIFYVELDKTLLEENRKRFAFLSDQDTFTIID</sequence>
<evidence type="ECO:0000256" key="5">
    <source>
        <dbReference type="ARBA" id="ARBA00072139"/>
    </source>
</evidence>
<evidence type="ECO:0000259" key="6">
    <source>
        <dbReference type="PROSITE" id="PS50263"/>
    </source>
</evidence>
<dbReference type="Pfam" id="PF00795">
    <property type="entry name" value="CN_hydrolase"/>
    <property type="match status" value="1"/>
</dbReference>
<dbReference type="EC" id="3.5.1.3" evidence="3"/>
<evidence type="ECO:0000256" key="3">
    <source>
        <dbReference type="ARBA" id="ARBA00039118"/>
    </source>
</evidence>
<dbReference type="PROSITE" id="PS50263">
    <property type="entry name" value="CN_HYDROLASE"/>
    <property type="match status" value="1"/>
</dbReference>
<gene>
    <name evidence="7" type="ORF">EQG61_01765</name>
</gene>
<dbReference type="RefSeq" id="WP_129460157.1">
    <property type="nucleotide sequence ID" value="NZ_SBKN01000001.1"/>
</dbReference>
<dbReference type="EMBL" id="SBKN01000001">
    <property type="protein sequence ID" value="RXR24188.1"/>
    <property type="molecule type" value="Genomic_DNA"/>
</dbReference>
<name>A0A4Q1KEP2_9FLAO</name>
<keyword evidence="8" id="KW-1185">Reference proteome</keyword>
<keyword evidence="2 7" id="KW-0378">Hydrolase</keyword>
<evidence type="ECO:0000313" key="8">
    <source>
        <dbReference type="Proteomes" id="UP000289857"/>
    </source>
</evidence>
<evidence type="ECO:0000313" key="7">
    <source>
        <dbReference type="EMBL" id="RXR24188.1"/>
    </source>
</evidence>
<dbReference type="PANTHER" id="PTHR47799:SF1">
    <property type="entry name" value="OMEGA-AMIDASE YAFV"/>
    <property type="match status" value="1"/>
</dbReference>
<dbReference type="InterPro" id="IPR036526">
    <property type="entry name" value="C-N_Hydrolase_sf"/>
</dbReference>
<dbReference type="OrthoDB" id="9811121at2"/>
<dbReference type="NCBIfam" id="NF007757">
    <property type="entry name" value="PRK10438.1"/>
    <property type="match status" value="1"/>
</dbReference>
<dbReference type="Gene3D" id="3.60.110.10">
    <property type="entry name" value="Carbon-nitrogen hydrolase"/>
    <property type="match status" value="1"/>
</dbReference>
<feature type="domain" description="CN hydrolase" evidence="6">
    <location>
        <begin position="1"/>
        <end position="232"/>
    </location>
</feature>
<dbReference type="FunFam" id="3.60.110.10:FF:000004">
    <property type="entry name" value="Carbon-nitrogen hydrolase"/>
    <property type="match status" value="1"/>
</dbReference>
<comment type="caution">
    <text evidence="7">The sequence shown here is derived from an EMBL/GenBank/DDBJ whole genome shotgun (WGS) entry which is preliminary data.</text>
</comment>
<dbReference type="GO" id="GO:0106008">
    <property type="term" value="F:2-oxoglutaramate amidase activity"/>
    <property type="evidence" value="ECO:0007669"/>
    <property type="project" value="TreeGrafter"/>
</dbReference>
<dbReference type="Proteomes" id="UP000289857">
    <property type="component" value="Unassembled WGS sequence"/>
</dbReference>
<dbReference type="GO" id="GO:0050152">
    <property type="term" value="F:omega-amidase activity"/>
    <property type="evidence" value="ECO:0007669"/>
    <property type="project" value="UniProtKB-EC"/>
</dbReference>
<dbReference type="CDD" id="cd07575">
    <property type="entry name" value="Xc-1258_like"/>
    <property type="match status" value="1"/>
</dbReference>
<protein>
    <recommendedName>
        <fullName evidence="5">Omega-amidase YafV</fullName>
        <ecNumber evidence="3">3.5.1.3</ecNumber>
    </recommendedName>
</protein>
<dbReference type="SUPFAM" id="SSF56317">
    <property type="entry name" value="Carbon-nitrogen hydrolase"/>
    <property type="match status" value="1"/>
</dbReference>
<comment type="similarity">
    <text evidence="1">Belongs to the carbon-nitrogen hydrolase superfamily. NIT1/NIT2 family.</text>
</comment>
<dbReference type="AlphaFoldDB" id="A0A4Q1KEP2"/>
<evidence type="ECO:0000256" key="4">
    <source>
        <dbReference type="ARBA" id="ARBA00052904"/>
    </source>
</evidence>
<evidence type="ECO:0000256" key="1">
    <source>
        <dbReference type="ARBA" id="ARBA00010613"/>
    </source>
</evidence>
<dbReference type="InterPro" id="IPR003010">
    <property type="entry name" value="C-N_Hydrolase"/>
</dbReference>
<organism evidence="7 8">
    <name type="scientific">Flavobacterium stagni</name>
    <dbReference type="NCBI Taxonomy" id="2506421"/>
    <lineage>
        <taxon>Bacteria</taxon>
        <taxon>Pseudomonadati</taxon>
        <taxon>Bacteroidota</taxon>
        <taxon>Flavobacteriia</taxon>
        <taxon>Flavobacteriales</taxon>
        <taxon>Flavobacteriaceae</taxon>
        <taxon>Flavobacterium</taxon>
    </lineage>
</organism>
<reference evidence="8" key="1">
    <citation type="submission" date="2019-01" db="EMBL/GenBank/DDBJ databases">
        <title>Cytophagaceae bacterium strain CAR-16.</title>
        <authorList>
            <person name="Chen W.-M."/>
        </authorList>
    </citation>
    <scope>NUCLEOTIDE SEQUENCE [LARGE SCALE GENOMIC DNA]</scope>
    <source>
        <strain evidence="8">WWJ-16</strain>
    </source>
</reference>